<evidence type="ECO:0000256" key="1">
    <source>
        <dbReference type="SAM" id="Phobius"/>
    </source>
</evidence>
<keyword evidence="1" id="KW-1133">Transmembrane helix</keyword>
<dbReference type="Proteomes" id="UP000032430">
    <property type="component" value="Chromosome I"/>
</dbReference>
<keyword evidence="1" id="KW-0472">Membrane</keyword>
<dbReference type="KEGG" id="lfa:LFA_1633"/>
<dbReference type="EMBL" id="LN614827">
    <property type="protein sequence ID" value="CEG57040.1"/>
    <property type="molecule type" value="Genomic_DNA"/>
</dbReference>
<protein>
    <submittedName>
        <fullName evidence="2">Uncharacterized protein</fullName>
    </submittedName>
</protein>
<dbReference type="STRING" id="1212491.LFA_1633"/>
<accession>A0A098G6A6</accession>
<evidence type="ECO:0000313" key="3">
    <source>
        <dbReference type="Proteomes" id="UP000032430"/>
    </source>
</evidence>
<evidence type="ECO:0000313" key="2">
    <source>
        <dbReference type="EMBL" id="CEG57040.1"/>
    </source>
</evidence>
<keyword evidence="3" id="KW-1185">Reference proteome</keyword>
<sequence length="135" mass="15816">MLSSEITIKPGKSKVYFRFVLVLYLFTILLLYLSSIYLLIKIVLCCLILLQFRMDYTNQSPCSSIQEIRWNQTEWVLVKKNGAIEHYDEVSVLIHNALFQLIELSRGKTKKIIILFNDQVPKSQLQLIHLKTRAK</sequence>
<feature type="transmembrane region" description="Helical" evidence="1">
    <location>
        <begin position="21"/>
        <end position="50"/>
    </location>
</feature>
<keyword evidence="1" id="KW-0812">Transmembrane</keyword>
<gene>
    <name evidence="2" type="ORF">LFA_1633</name>
</gene>
<dbReference type="AlphaFoldDB" id="A0A098G6A6"/>
<reference evidence="3" key="1">
    <citation type="submission" date="2014-09" db="EMBL/GenBank/DDBJ databases">
        <authorList>
            <person name="Gomez-Valero L."/>
        </authorList>
    </citation>
    <scope>NUCLEOTIDE SEQUENCE [LARGE SCALE GENOMIC DNA]</scope>
    <source>
        <strain evidence="3">ATCC700992</strain>
    </source>
</reference>
<name>A0A098G6A6_9GAMM</name>
<proteinExistence type="predicted"/>
<dbReference type="HOGENOM" id="CLU_1862689_0_0_6"/>
<organism evidence="2 3">
    <name type="scientific">Legionella fallonii LLAP-10</name>
    <dbReference type="NCBI Taxonomy" id="1212491"/>
    <lineage>
        <taxon>Bacteria</taxon>
        <taxon>Pseudomonadati</taxon>
        <taxon>Pseudomonadota</taxon>
        <taxon>Gammaproteobacteria</taxon>
        <taxon>Legionellales</taxon>
        <taxon>Legionellaceae</taxon>
        <taxon>Legionella</taxon>
    </lineage>
</organism>